<dbReference type="GO" id="GO:0043590">
    <property type="term" value="C:bacterial nucleoid"/>
    <property type="evidence" value="ECO:0007669"/>
    <property type="project" value="TreeGrafter"/>
</dbReference>
<dbReference type="STRING" id="1642818.AWE51_20645"/>
<feature type="coiled-coil region" evidence="10">
    <location>
        <begin position="148"/>
        <end position="226"/>
    </location>
</feature>
<dbReference type="PANTHER" id="PTHR11059">
    <property type="entry name" value="DNA REPAIR PROTEIN RECN"/>
    <property type="match status" value="1"/>
</dbReference>
<keyword evidence="10" id="KW-0175">Coiled coil</keyword>
<dbReference type="OrthoDB" id="9806954at2"/>
<evidence type="ECO:0000313" key="13">
    <source>
        <dbReference type="Proteomes" id="UP000076715"/>
    </source>
</evidence>
<accession>A0A162FDV9</accession>
<dbReference type="AlphaFoldDB" id="A0A162FDV9"/>
<proteinExistence type="inferred from homology"/>
<organism evidence="12 13">
    <name type="scientific">Aquimarina aggregata</name>
    <dbReference type="NCBI Taxonomy" id="1642818"/>
    <lineage>
        <taxon>Bacteria</taxon>
        <taxon>Pseudomonadati</taxon>
        <taxon>Bacteroidota</taxon>
        <taxon>Flavobacteriia</taxon>
        <taxon>Flavobacteriales</taxon>
        <taxon>Flavobacteriaceae</taxon>
        <taxon>Aquimarina</taxon>
    </lineage>
</organism>
<keyword evidence="7 9" id="KW-0234">DNA repair</keyword>
<dbReference type="Pfam" id="PF02463">
    <property type="entry name" value="SMC_N"/>
    <property type="match status" value="1"/>
</dbReference>
<dbReference type="GO" id="GO:0006310">
    <property type="term" value="P:DNA recombination"/>
    <property type="evidence" value="ECO:0007669"/>
    <property type="project" value="InterPro"/>
</dbReference>
<keyword evidence="5 9" id="KW-0227">DNA damage</keyword>
<evidence type="ECO:0000256" key="1">
    <source>
        <dbReference type="ARBA" id="ARBA00003618"/>
    </source>
</evidence>
<dbReference type="SUPFAM" id="SSF52540">
    <property type="entry name" value="P-loop containing nucleoside triphosphate hydrolases"/>
    <property type="match status" value="2"/>
</dbReference>
<evidence type="ECO:0000256" key="10">
    <source>
        <dbReference type="SAM" id="Coils"/>
    </source>
</evidence>
<feature type="coiled-coil region" evidence="10">
    <location>
        <begin position="328"/>
        <end position="362"/>
    </location>
</feature>
<evidence type="ECO:0000256" key="7">
    <source>
        <dbReference type="ARBA" id="ARBA00023204"/>
    </source>
</evidence>
<dbReference type="GO" id="GO:0005524">
    <property type="term" value="F:ATP binding"/>
    <property type="evidence" value="ECO:0007669"/>
    <property type="project" value="UniProtKB-KW"/>
</dbReference>
<protein>
    <recommendedName>
        <fullName evidence="3 9">DNA repair protein RecN</fullName>
    </recommendedName>
    <alternativeName>
        <fullName evidence="8 9">Recombination protein N</fullName>
    </alternativeName>
</protein>
<dbReference type="CDD" id="cd03241">
    <property type="entry name" value="ABC_RecN"/>
    <property type="match status" value="1"/>
</dbReference>
<comment type="caution">
    <text evidence="12">The sequence shown here is derived from an EMBL/GenBank/DDBJ whole genome shotgun (WGS) entry which is preliminary data.</text>
</comment>
<keyword evidence="13" id="KW-1185">Reference proteome</keyword>
<dbReference type="Proteomes" id="UP000076715">
    <property type="component" value="Unassembled WGS sequence"/>
</dbReference>
<evidence type="ECO:0000256" key="4">
    <source>
        <dbReference type="ARBA" id="ARBA00022741"/>
    </source>
</evidence>
<sequence>MLRGLSIKNFALIEQLQVSFDTGLITITGETGAGKSLLLGALGLLLGKRADLSSVKDSSKKCTIEGVFDIAHYELVAFFEEEDLDYENETIIRREILPSGKSRAFINDTPVTLQSLAALGAKLIDIHSQHQTLEVTTTDFQFEVLDALAGAAREIKSYKRGLKLLKEKEKEVNNLVANREVFTKEYEYNTFLLKELEDAKLQSGELKELEERHDRLNNIEEIQERLSGSIAIVTSEEIGVSDQLNVIKSNLSKIASFSSGLNDLSERIQSIYIELDDIQVTLLDELDKLEADPQQLEQASQRLQLLHNLQVKHNVSTIDELIILTQELQEKVSKTESLSEDIEKLKNEMITIQSQLDEVAGKIHKKRKKTLPVFIKELEDILQALGMPNASFNAELKLQDNYFSNGKEILEFLFSANKGGSYGELKKVASGGELSRIMIAIKAILSRYAQLPTIIFDEIDTGVSGEVAHKMADLMMNMSKNLQVFSITHLPQIAANGQNQYKVYKEDIDNTTVTQLKLLDENERVREIAEMIGGKNISDSAITHARSLLKL</sequence>
<comment type="similarity">
    <text evidence="2 9">Belongs to the RecN family.</text>
</comment>
<evidence type="ECO:0000256" key="8">
    <source>
        <dbReference type="ARBA" id="ARBA00033408"/>
    </source>
</evidence>
<dbReference type="NCBIfam" id="TIGR00634">
    <property type="entry name" value="recN"/>
    <property type="match status" value="1"/>
</dbReference>
<reference evidence="12 13" key="1">
    <citation type="submission" date="2016-01" db="EMBL/GenBank/DDBJ databases">
        <title>The draft genome sequence of Aquimarina sp. RZW4-3-2.</title>
        <authorList>
            <person name="Wang Y."/>
        </authorList>
    </citation>
    <scope>NUCLEOTIDE SEQUENCE [LARGE SCALE GENOMIC DNA]</scope>
    <source>
        <strain evidence="12 13">RZW4-3-2</strain>
    </source>
</reference>
<dbReference type="Gene3D" id="3.40.50.300">
    <property type="entry name" value="P-loop containing nucleotide triphosphate hydrolases"/>
    <property type="match status" value="2"/>
</dbReference>
<evidence type="ECO:0000259" key="11">
    <source>
        <dbReference type="Pfam" id="PF02463"/>
    </source>
</evidence>
<dbReference type="EMBL" id="LQRT01000003">
    <property type="protein sequence ID" value="KZS41806.1"/>
    <property type="molecule type" value="Genomic_DNA"/>
</dbReference>
<evidence type="ECO:0000256" key="3">
    <source>
        <dbReference type="ARBA" id="ARBA00021315"/>
    </source>
</evidence>
<evidence type="ECO:0000256" key="5">
    <source>
        <dbReference type="ARBA" id="ARBA00022763"/>
    </source>
</evidence>
<dbReference type="PIRSF" id="PIRSF003128">
    <property type="entry name" value="RecN"/>
    <property type="match status" value="1"/>
</dbReference>
<dbReference type="InterPro" id="IPR003395">
    <property type="entry name" value="RecF/RecN/SMC_N"/>
</dbReference>
<comment type="function">
    <text evidence="1 9">May be involved in recombinational repair of damaged DNA.</text>
</comment>
<gene>
    <name evidence="12" type="ORF">AWE51_20645</name>
</gene>
<evidence type="ECO:0000256" key="6">
    <source>
        <dbReference type="ARBA" id="ARBA00022840"/>
    </source>
</evidence>
<dbReference type="GO" id="GO:0009432">
    <property type="term" value="P:SOS response"/>
    <property type="evidence" value="ECO:0007669"/>
    <property type="project" value="TreeGrafter"/>
</dbReference>
<evidence type="ECO:0000313" key="12">
    <source>
        <dbReference type="EMBL" id="KZS41806.1"/>
    </source>
</evidence>
<dbReference type="InterPro" id="IPR004604">
    <property type="entry name" value="DNA_recomb/repair_RecN"/>
</dbReference>
<evidence type="ECO:0000256" key="2">
    <source>
        <dbReference type="ARBA" id="ARBA00009441"/>
    </source>
</evidence>
<dbReference type="PANTHER" id="PTHR11059:SF0">
    <property type="entry name" value="DNA REPAIR PROTEIN RECN"/>
    <property type="match status" value="1"/>
</dbReference>
<dbReference type="InterPro" id="IPR027417">
    <property type="entry name" value="P-loop_NTPase"/>
</dbReference>
<evidence type="ECO:0000256" key="9">
    <source>
        <dbReference type="PIRNR" id="PIRNR003128"/>
    </source>
</evidence>
<keyword evidence="6" id="KW-0067">ATP-binding</keyword>
<dbReference type="RefSeq" id="WP_066311526.1">
    <property type="nucleotide sequence ID" value="NZ_LQRT01000003.1"/>
</dbReference>
<dbReference type="GO" id="GO:0006281">
    <property type="term" value="P:DNA repair"/>
    <property type="evidence" value="ECO:0007669"/>
    <property type="project" value="UniProtKB-KW"/>
</dbReference>
<keyword evidence="4" id="KW-0547">Nucleotide-binding</keyword>
<feature type="domain" description="RecF/RecN/SMC N-terminal" evidence="11">
    <location>
        <begin position="2"/>
        <end position="507"/>
    </location>
</feature>
<name>A0A162FDV9_9FLAO</name>